<feature type="compositionally biased region" description="Polar residues" evidence="2">
    <location>
        <begin position="81"/>
        <end position="93"/>
    </location>
</feature>
<dbReference type="Proteomes" id="UP001521785">
    <property type="component" value="Unassembled WGS sequence"/>
</dbReference>
<comment type="similarity">
    <text evidence="1">Belongs to the amidase family.</text>
</comment>
<sequence>MKLHLKMRAFKVLFADAWNATKERTSSGRPMDALVCPVAPSTGIPHDFNIYWGYTCIWNLLDYPSTVLPIPGFKISPETDPPNQEYQPNTTNPYDKANQDMCKSFVNHFNIENQRENTDSWLR</sequence>
<proteinExistence type="inferred from homology"/>
<name>A0ABR3R112_9PLEO</name>
<protein>
    <submittedName>
        <fullName evidence="3">Uncharacterized protein</fullName>
    </submittedName>
</protein>
<comment type="caution">
    <text evidence="3">The sequence shown here is derived from an EMBL/GenBank/DDBJ whole genome shotgun (WGS) entry which is preliminary data.</text>
</comment>
<gene>
    <name evidence="3" type="ORF">SLS60_008545</name>
</gene>
<evidence type="ECO:0000313" key="3">
    <source>
        <dbReference type="EMBL" id="KAL1598057.1"/>
    </source>
</evidence>
<dbReference type="InterPro" id="IPR036928">
    <property type="entry name" value="AS_sf"/>
</dbReference>
<evidence type="ECO:0000256" key="1">
    <source>
        <dbReference type="ARBA" id="ARBA00009199"/>
    </source>
</evidence>
<dbReference type="SUPFAM" id="SSF75304">
    <property type="entry name" value="Amidase signature (AS) enzymes"/>
    <property type="match status" value="1"/>
</dbReference>
<organism evidence="3 4">
    <name type="scientific">Paraconiothyrium brasiliense</name>
    <dbReference type="NCBI Taxonomy" id="300254"/>
    <lineage>
        <taxon>Eukaryota</taxon>
        <taxon>Fungi</taxon>
        <taxon>Dikarya</taxon>
        <taxon>Ascomycota</taxon>
        <taxon>Pezizomycotina</taxon>
        <taxon>Dothideomycetes</taxon>
        <taxon>Pleosporomycetidae</taxon>
        <taxon>Pleosporales</taxon>
        <taxon>Massarineae</taxon>
        <taxon>Didymosphaeriaceae</taxon>
        <taxon>Paraconiothyrium</taxon>
    </lineage>
</organism>
<dbReference type="EMBL" id="JAKJXO020000012">
    <property type="protein sequence ID" value="KAL1598057.1"/>
    <property type="molecule type" value="Genomic_DNA"/>
</dbReference>
<evidence type="ECO:0000313" key="4">
    <source>
        <dbReference type="Proteomes" id="UP001521785"/>
    </source>
</evidence>
<accession>A0ABR3R112</accession>
<keyword evidence="4" id="KW-1185">Reference proteome</keyword>
<dbReference type="Gene3D" id="3.90.1300.10">
    <property type="entry name" value="Amidase signature (AS) domain"/>
    <property type="match status" value="1"/>
</dbReference>
<feature type="region of interest" description="Disordered" evidence="2">
    <location>
        <begin position="74"/>
        <end position="94"/>
    </location>
</feature>
<evidence type="ECO:0000256" key="2">
    <source>
        <dbReference type="SAM" id="MobiDB-lite"/>
    </source>
</evidence>
<reference evidence="3 4" key="1">
    <citation type="submission" date="2024-02" db="EMBL/GenBank/DDBJ databases">
        <title>De novo assembly and annotation of 12 fungi associated with fruit tree decline syndrome in Ontario, Canada.</title>
        <authorList>
            <person name="Sulman M."/>
            <person name="Ellouze W."/>
            <person name="Ilyukhin E."/>
        </authorList>
    </citation>
    <scope>NUCLEOTIDE SEQUENCE [LARGE SCALE GENOMIC DNA]</scope>
    <source>
        <strain evidence="3 4">M42-189</strain>
    </source>
</reference>
<dbReference type="PANTHER" id="PTHR46072">
    <property type="entry name" value="AMIDASE-RELATED-RELATED"/>
    <property type="match status" value="1"/>
</dbReference>